<dbReference type="AlphaFoldDB" id="A0A1H7D5B6"/>
<keyword evidence="3" id="KW-1185">Reference proteome</keyword>
<feature type="transmembrane region" description="Helical" evidence="1">
    <location>
        <begin position="6"/>
        <end position="34"/>
    </location>
</feature>
<organism evidence="2 3">
    <name type="scientific">Paraburkholderia diazotrophica</name>
    <dbReference type="NCBI Taxonomy" id="667676"/>
    <lineage>
        <taxon>Bacteria</taxon>
        <taxon>Pseudomonadati</taxon>
        <taxon>Pseudomonadota</taxon>
        <taxon>Betaproteobacteria</taxon>
        <taxon>Burkholderiales</taxon>
        <taxon>Burkholderiaceae</taxon>
        <taxon>Paraburkholderia</taxon>
    </lineage>
</organism>
<keyword evidence="1" id="KW-1133">Transmembrane helix</keyword>
<reference evidence="3" key="1">
    <citation type="submission" date="2016-10" db="EMBL/GenBank/DDBJ databases">
        <authorList>
            <person name="Varghese N."/>
            <person name="Submissions S."/>
        </authorList>
    </citation>
    <scope>NUCLEOTIDE SEQUENCE [LARGE SCALE GENOMIC DNA]</scope>
    <source>
        <strain evidence="3">LMG 26031</strain>
    </source>
</reference>
<protein>
    <submittedName>
        <fullName evidence="2">Uncharacterized protein</fullName>
    </submittedName>
</protein>
<dbReference type="EMBL" id="FNYE01000026">
    <property type="protein sequence ID" value="SEJ96544.1"/>
    <property type="molecule type" value="Genomic_DNA"/>
</dbReference>
<evidence type="ECO:0000256" key="1">
    <source>
        <dbReference type="SAM" id="Phobius"/>
    </source>
</evidence>
<accession>A0A1H7D5B6</accession>
<dbReference type="Proteomes" id="UP000198866">
    <property type="component" value="Unassembled WGS sequence"/>
</dbReference>
<proteinExistence type="predicted"/>
<evidence type="ECO:0000313" key="3">
    <source>
        <dbReference type="Proteomes" id="UP000198866"/>
    </source>
</evidence>
<sequence length="46" mass="4869">MSGFAWIMVVVIAVLASGLILCAAIVIVIAVLFATSSRLFTRNSDQ</sequence>
<dbReference type="STRING" id="667676.SAMN05192539_102669"/>
<keyword evidence="1" id="KW-0472">Membrane</keyword>
<name>A0A1H7D5B6_9BURK</name>
<evidence type="ECO:0000313" key="2">
    <source>
        <dbReference type="EMBL" id="SEJ96544.1"/>
    </source>
</evidence>
<gene>
    <name evidence="2" type="ORF">SAMN05192539_102669</name>
</gene>
<keyword evidence="1" id="KW-0812">Transmembrane</keyword>
<dbReference type="RefSeq" id="WP_177200514.1">
    <property type="nucleotide sequence ID" value="NZ_FNYE01000026.1"/>
</dbReference>